<dbReference type="AlphaFoldDB" id="A0AAE4FWR1"/>
<keyword evidence="3" id="KW-0328">Glycosyltransferase</keyword>
<feature type="domain" description="Glycosyltransferase subfamily 4-like N-terminal" evidence="8">
    <location>
        <begin position="32"/>
        <end position="223"/>
    </location>
</feature>
<dbReference type="InterPro" id="IPR044161">
    <property type="entry name" value="SPS"/>
</dbReference>
<dbReference type="SUPFAM" id="SSF56784">
    <property type="entry name" value="HAD-like"/>
    <property type="match status" value="1"/>
</dbReference>
<evidence type="ECO:0000313" key="9">
    <source>
        <dbReference type="EMBL" id="MDS3862386.1"/>
    </source>
</evidence>
<sequence length="724" mass="81399">MIQDHPLYLVLISVHGLIRGQNLELGRDADTGGQTKYVVELARELAKHPQVAQVDLVTRLVDDPKVSPDYAQAMEPLSEKARIIRLACGPRRYLRKEVLWPYLDVFADELLKYLRTQAHKPSVIHSHYADAGYVGCRVAGWLGVPLVFSGHSLGRVKRQRMLAQGAKADVIEEQFHFATRIEAEESTLGSADLVIASTHQEIEEQYRQYDHYRPQQMVVIPPGLDISRFYPYNRDDVLPPIPIQAELERFLLEPEKPMILCLSRPVPKKNVAALVKVYGEDPDLQAQANLVLVLGNRQDIAKSETGPKQVLTELLLLIDRYDLYGKVAYPKTHQADDVPELYRLAARLHGVFINPALTEPFGLTLIEAGACGLPILATADGGPRDIIAHCHNGLLFDPLNPEDIRQALHQALKNPAQWQVWSAQGIAGVRQHYAWTSHVEQYLQQIRQLSTSTNISLLNPVRQLLTLTPPPPVRHHLLETDRMLISDIDNTLLGDPESLRELIAALDQDKNLGFGVATGRHLESAIEILAAWAVPWPDVFITSVGSEIYYGPKLTPDTSWKHHINYRWRPDLVRQAMADFPGITLQAPENQRPHKISYLVDPDLAPTLTQILRHLRRQKLHVQGIYSHEQFLDLLPLRASKGDALRYFALKWNFAMGNLIVAGDSGNDEQMLMGNTLAVVVGNHSPELQKLKKHDSIYFAQAHYAGGILEGMAHYGFLEPPQKL</sequence>
<keyword evidence="10" id="KW-1185">Reference proteome</keyword>
<evidence type="ECO:0000259" key="8">
    <source>
        <dbReference type="Pfam" id="PF13579"/>
    </source>
</evidence>
<dbReference type="GO" id="GO:0016791">
    <property type="term" value="F:phosphatase activity"/>
    <property type="evidence" value="ECO:0007669"/>
    <property type="project" value="UniProtKB-ARBA"/>
</dbReference>
<dbReference type="InterPro" id="IPR036412">
    <property type="entry name" value="HAD-like_sf"/>
</dbReference>
<dbReference type="Proteomes" id="UP001268256">
    <property type="component" value="Unassembled WGS sequence"/>
</dbReference>
<dbReference type="Gene3D" id="3.90.1070.10">
    <property type="match status" value="1"/>
</dbReference>
<accession>A0AAE4FWR1</accession>
<comment type="similarity">
    <text evidence="1">Belongs to the glycosyltransferase 1 family.</text>
</comment>
<evidence type="ECO:0000256" key="1">
    <source>
        <dbReference type="ARBA" id="ARBA00006530"/>
    </source>
</evidence>
<dbReference type="Gene3D" id="3.40.50.2000">
    <property type="entry name" value="Glycogen Phosphorylase B"/>
    <property type="match status" value="2"/>
</dbReference>
<reference evidence="10" key="1">
    <citation type="submission" date="2023-07" db="EMBL/GenBank/DDBJ databases">
        <authorList>
            <person name="Luz R."/>
            <person name="Cordeiro R."/>
            <person name="Fonseca A."/>
            <person name="Goncalves V."/>
        </authorList>
    </citation>
    <scope>NUCLEOTIDE SEQUENCE [LARGE SCALE GENOMIC DNA]</scope>
    <source>
        <strain evidence="10">BACA0444</strain>
    </source>
</reference>
<comment type="catalytic activity">
    <reaction evidence="5">
        <text>beta-D-fructose 6-phosphate + UDP-alpha-D-glucose = sucrose 6(F)-phosphate + UDP + H(+)</text>
        <dbReference type="Rhea" id="RHEA:22172"/>
        <dbReference type="ChEBI" id="CHEBI:15378"/>
        <dbReference type="ChEBI" id="CHEBI:57634"/>
        <dbReference type="ChEBI" id="CHEBI:57723"/>
        <dbReference type="ChEBI" id="CHEBI:58223"/>
        <dbReference type="ChEBI" id="CHEBI:58885"/>
        <dbReference type="EC" id="2.4.1.14"/>
    </reaction>
</comment>
<gene>
    <name evidence="9" type="ORF">RIF25_16435</name>
</gene>
<keyword evidence="4" id="KW-0808">Transferase</keyword>
<protein>
    <recommendedName>
        <fullName evidence="2">sucrose-phosphate synthase</fullName>
        <ecNumber evidence="2">2.4.1.14</ecNumber>
    </recommendedName>
</protein>
<dbReference type="GO" id="GO:0046524">
    <property type="term" value="F:sucrose-phosphate synthase activity"/>
    <property type="evidence" value="ECO:0007669"/>
    <property type="project" value="UniProtKB-EC"/>
</dbReference>
<evidence type="ECO:0000259" key="6">
    <source>
        <dbReference type="Pfam" id="PF00534"/>
    </source>
</evidence>
<dbReference type="Pfam" id="PF13579">
    <property type="entry name" value="Glyco_trans_4_4"/>
    <property type="match status" value="1"/>
</dbReference>
<name>A0AAE4FWR1_9CYAN</name>
<dbReference type="PANTHER" id="PTHR46039:SF5">
    <property type="entry name" value="SUCROSE-PHOSPHATE SYNTHASE 3-RELATED"/>
    <property type="match status" value="1"/>
</dbReference>
<evidence type="ECO:0000256" key="2">
    <source>
        <dbReference type="ARBA" id="ARBA00012536"/>
    </source>
</evidence>
<dbReference type="NCBIfam" id="TIGR02471">
    <property type="entry name" value="sucr_syn_bact_C"/>
    <property type="match status" value="1"/>
</dbReference>
<dbReference type="Gene3D" id="3.40.50.1000">
    <property type="entry name" value="HAD superfamily/HAD-like"/>
    <property type="match status" value="1"/>
</dbReference>
<dbReference type="InterPro" id="IPR012821">
    <property type="entry name" value="Sucrose_P_synth_Pase-like_dom"/>
</dbReference>
<dbReference type="Pfam" id="PF05116">
    <property type="entry name" value="S6PP"/>
    <property type="match status" value="1"/>
</dbReference>
<dbReference type="InterPro" id="IPR001296">
    <property type="entry name" value="Glyco_trans_1"/>
</dbReference>
<dbReference type="InterPro" id="IPR006379">
    <property type="entry name" value="HAD-SF_hydro_IIB"/>
</dbReference>
<feature type="domain" description="Sucrose phosphatase-like" evidence="7">
    <location>
        <begin position="481"/>
        <end position="716"/>
    </location>
</feature>
<dbReference type="SFLD" id="SFLDG01140">
    <property type="entry name" value="C2.B:_Phosphomannomutase_and_P"/>
    <property type="match status" value="1"/>
</dbReference>
<evidence type="ECO:0000256" key="5">
    <source>
        <dbReference type="ARBA" id="ARBA00047471"/>
    </source>
</evidence>
<dbReference type="EC" id="2.4.1.14" evidence="2"/>
<dbReference type="NCBIfam" id="TIGR02472">
    <property type="entry name" value="sucr_P_syn_N"/>
    <property type="match status" value="1"/>
</dbReference>
<feature type="domain" description="Glycosyl transferase family 1" evidence="6">
    <location>
        <begin position="250"/>
        <end position="423"/>
    </location>
</feature>
<evidence type="ECO:0000313" key="10">
    <source>
        <dbReference type="Proteomes" id="UP001268256"/>
    </source>
</evidence>
<dbReference type="PANTHER" id="PTHR46039">
    <property type="entry name" value="SUCROSE-PHOSPHATE SYNTHASE 3-RELATED"/>
    <property type="match status" value="1"/>
</dbReference>
<dbReference type="SUPFAM" id="SSF53756">
    <property type="entry name" value="UDP-Glycosyltransferase/glycogen phosphorylase"/>
    <property type="match status" value="1"/>
</dbReference>
<dbReference type="InterPro" id="IPR028098">
    <property type="entry name" value="Glyco_trans_4-like_N"/>
</dbReference>
<dbReference type="Pfam" id="PF00534">
    <property type="entry name" value="Glycos_transf_1"/>
    <property type="match status" value="1"/>
</dbReference>
<evidence type="ECO:0000256" key="4">
    <source>
        <dbReference type="ARBA" id="ARBA00022679"/>
    </source>
</evidence>
<dbReference type="SFLD" id="SFLDS00003">
    <property type="entry name" value="Haloacid_Dehalogenase"/>
    <property type="match status" value="1"/>
</dbReference>
<dbReference type="InterPro" id="IPR023214">
    <property type="entry name" value="HAD_sf"/>
</dbReference>
<organism evidence="9 10">
    <name type="scientific">Pseudocalidococcus azoricus BACA0444</name>
    <dbReference type="NCBI Taxonomy" id="2918990"/>
    <lineage>
        <taxon>Bacteria</taxon>
        <taxon>Bacillati</taxon>
        <taxon>Cyanobacteriota</taxon>
        <taxon>Cyanophyceae</taxon>
        <taxon>Acaryochloridales</taxon>
        <taxon>Thermosynechococcaceae</taxon>
        <taxon>Pseudocalidococcus</taxon>
        <taxon>Pseudocalidococcus azoricus</taxon>
    </lineage>
</organism>
<dbReference type="InterPro" id="IPR006380">
    <property type="entry name" value="SPP-like_dom"/>
</dbReference>
<proteinExistence type="inferred from homology"/>
<dbReference type="InterPro" id="IPR012822">
    <property type="entry name" value="SucroseP_synth_GlycoTrfase_dom"/>
</dbReference>
<comment type="caution">
    <text evidence="9">The sequence shown here is derived from an EMBL/GenBank/DDBJ whole genome shotgun (WGS) entry which is preliminary data.</text>
</comment>
<dbReference type="NCBIfam" id="TIGR01484">
    <property type="entry name" value="HAD-SF-IIB"/>
    <property type="match status" value="1"/>
</dbReference>
<evidence type="ECO:0000259" key="7">
    <source>
        <dbReference type="Pfam" id="PF05116"/>
    </source>
</evidence>
<dbReference type="SFLD" id="SFLDG01141">
    <property type="entry name" value="C2.B.1:_Sucrose_Phosphatase_Li"/>
    <property type="match status" value="1"/>
</dbReference>
<dbReference type="CDD" id="cd03800">
    <property type="entry name" value="GT4_sucrose_synthase"/>
    <property type="match status" value="1"/>
</dbReference>
<dbReference type="EMBL" id="JAVMIP010000028">
    <property type="protein sequence ID" value="MDS3862386.1"/>
    <property type="molecule type" value="Genomic_DNA"/>
</dbReference>
<dbReference type="RefSeq" id="WP_322879591.1">
    <property type="nucleotide sequence ID" value="NZ_JAVMIP010000028.1"/>
</dbReference>
<evidence type="ECO:0000256" key="3">
    <source>
        <dbReference type="ARBA" id="ARBA00022676"/>
    </source>
</evidence>
<keyword evidence="9" id="KW-0378">Hydrolase</keyword>